<dbReference type="Pfam" id="PF02810">
    <property type="entry name" value="SEC-C"/>
    <property type="match status" value="1"/>
</dbReference>
<dbReference type="KEGG" id="mpaf:R5R33_09770"/>
<accession>A0AAU0MU72</accession>
<reference evidence="1 2" key="1">
    <citation type="submission" date="2023-10" db="EMBL/GenBank/DDBJ databases">
        <title>Description of Microbulbifer bruguierae sp. nov., isolated from the sediments of mangrove plant Bruguiera sexangula and comparative genomic analyses of the genus Microbulbifer.</title>
        <authorList>
            <person name="Long M."/>
        </authorList>
    </citation>
    <scope>NUCLEOTIDE SEQUENCE [LARGE SCALE GENOMIC DNA]</scope>
    <source>
        <strain evidence="1 2">SPO729</strain>
    </source>
</reference>
<name>A0AAU0MU72_9GAMM</name>
<dbReference type="EMBL" id="CP137555">
    <property type="protein sequence ID" value="WOX04029.1"/>
    <property type="molecule type" value="Genomic_DNA"/>
</dbReference>
<dbReference type="AlphaFoldDB" id="A0AAU0MU72"/>
<proteinExistence type="predicted"/>
<dbReference type="NCBIfam" id="TIGR04102">
    <property type="entry name" value="SWIM_PBPRA1643"/>
    <property type="match status" value="1"/>
</dbReference>
<dbReference type="InterPro" id="IPR026368">
    <property type="entry name" value="SWIM_PBPRA1643"/>
</dbReference>
<dbReference type="InterPro" id="IPR004027">
    <property type="entry name" value="SEC_C_motif"/>
</dbReference>
<protein>
    <submittedName>
        <fullName evidence="1">SEC-C metal-binding domain-containing protein</fullName>
    </submittedName>
</protein>
<evidence type="ECO:0000313" key="1">
    <source>
        <dbReference type="EMBL" id="WOX04029.1"/>
    </source>
</evidence>
<dbReference type="SUPFAM" id="SSF103642">
    <property type="entry name" value="Sec-C motif"/>
    <property type="match status" value="1"/>
</dbReference>
<sequence>MSNRKFFYKGRQDPRENHVKFGFATKASAKSGSKKYPLPLVVTSEERKREVEALVADAQLYAEVSIDSREGAVESIAELTALLNKKGTVKLDKIPERNEPCSCGSGKKYKKCCGLGD</sequence>
<dbReference type="Gene3D" id="3.10.450.50">
    <property type="match status" value="1"/>
</dbReference>
<gene>
    <name evidence="1" type="ORF">R5R33_09770</name>
</gene>
<dbReference type="Proteomes" id="UP001302477">
    <property type="component" value="Chromosome"/>
</dbReference>
<dbReference type="RefSeq" id="WP_318952512.1">
    <property type="nucleotide sequence ID" value="NZ_CP137555.1"/>
</dbReference>
<evidence type="ECO:0000313" key="2">
    <source>
        <dbReference type="Proteomes" id="UP001302477"/>
    </source>
</evidence>
<organism evidence="1 2">
    <name type="scientific">Microbulbifer pacificus</name>
    <dbReference type="NCBI Taxonomy" id="407164"/>
    <lineage>
        <taxon>Bacteria</taxon>
        <taxon>Pseudomonadati</taxon>
        <taxon>Pseudomonadota</taxon>
        <taxon>Gammaproteobacteria</taxon>
        <taxon>Cellvibrionales</taxon>
        <taxon>Microbulbiferaceae</taxon>
        <taxon>Microbulbifer</taxon>
    </lineage>
</organism>
<keyword evidence="2" id="KW-1185">Reference proteome</keyword>